<protein>
    <submittedName>
        <fullName evidence="2">Uncharacterized protein</fullName>
    </submittedName>
</protein>
<organism evidence="2 3">
    <name type="scientific">Litomosoides sigmodontis</name>
    <name type="common">Filarial nematode worm</name>
    <dbReference type="NCBI Taxonomy" id="42156"/>
    <lineage>
        <taxon>Eukaryota</taxon>
        <taxon>Metazoa</taxon>
        <taxon>Ecdysozoa</taxon>
        <taxon>Nematoda</taxon>
        <taxon>Chromadorea</taxon>
        <taxon>Rhabditida</taxon>
        <taxon>Spirurina</taxon>
        <taxon>Spiruromorpha</taxon>
        <taxon>Filarioidea</taxon>
        <taxon>Onchocercidae</taxon>
        <taxon>Litomosoides</taxon>
    </lineage>
</organism>
<gene>
    <name evidence="2" type="ORF">NLS_LOCUS4809</name>
</gene>
<sequence>MEQRDMKAQRMHVNIVNSVEQLNSLKSSYNDTERRKLDLKAKEVELEDLQQFSEMRRNIINEQIIQFELLKIAEVANKEKLG</sequence>
<evidence type="ECO:0000313" key="2">
    <source>
        <dbReference type="EMBL" id="VDK80192.1"/>
    </source>
</evidence>
<accession>A0A3P6SWJ3</accession>
<keyword evidence="1" id="KW-0175">Coiled coil</keyword>
<dbReference type="Proteomes" id="UP000277928">
    <property type="component" value="Unassembled WGS sequence"/>
</dbReference>
<name>A0A3P6SWJ3_LITSI</name>
<keyword evidence="3" id="KW-1185">Reference proteome</keyword>
<dbReference type="EMBL" id="UYRX01000325">
    <property type="protein sequence ID" value="VDK80192.1"/>
    <property type="molecule type" value="Genomic_DNA"/>
</dbReference>
<evidence type="ECO:0000313" key="3">
    <source>
        <dbReference type="Proteomes" id="UP000277928"/>
    </source>
</evidence>
<dbReference type="OrthoDB" id="5813173at2759"/>
<reference evidence="2 3" key="1">
    <citation type="submission" date="2018-08" db="EMBL/GenBank/DDBJ databases">
        <authorList>
            <person name="Laetsch R D."/>
            <person name="Stevens L."/>
            <person name="Kumar S."/>
            <person name="Blaxter L. M."/>
        </authorList>
    </citation>
    <scope>NUCLEOTIDE SEQUENCE [LARGE SCALE GENOMIC DNA]</scope>
</reference>
<proteinExistence type="predicted"/>
<feature type="coiled-coil region" evidence="1">
    <location>
        <begin position="22"/>
        <end position="49"/>
    </location>
</feature>
<dbReference type="AlphaFoldDB" id="A0A3P6SWJ3"/>
<evidence type="ECO:0000256" key="1">
    <source>
        <dbReference type="SAM" id="Coils"/>
    </source>
</evidence>